<evidence type="ECO:0008006" key="4">
    <source>
        <dbReference type="Google" id="ProtNLM"/>
    </source>
</evidence>
<evidence type="ECO:0000313" key="3">
    <source>
        <dbReference type="Proteomes" id="UP000199421"/>
    </source>
</evidence>
<keyword evidence="1" id="KW-0732">Signal</keyword>
<reference evidence="3" key="1">
    <citation type="submission" date="2016-10" db="EMBL/GenBank/DDBJ databases">
        <authorList>
            <person name="Varghese N."/>
            <person name="Submissions S."/>
        </authorList>
    </citation>
    <scope>NUCLEOTIDE SEQUENCE [LARGE SCALE GENOMIC DNA]</scope>
    <source>
        <strain evidence="3">DSM 18733</strain>
    </source>
</reference>
<name>A0A1H7II70_OLID1</name>
<dbReference type="AlphaFoldDB" id="A0A1H7II70"/>
<dbReference type="EMBL" id="FOAF01000001">
    <property type="protein sequence ID" value="SEK62098.1"/>
    <property type="molecule type" value="Genomic_DNA"/>
</dbReference>
<dbReference type="RefSeq" id="WP_093318418.1">
    <property type="nucleotide sequence ID" value="NZ_FOAF01000001.1"/>
</dbReference>
<proteinExistence type="predicted"/>
<organism evidence="2 3">
    <name type="scientific">Olivibacter domesticus</name>
    <name type="common">Pseudosphingobacterium domesticum</name>
    <dbReference type="NCBI Taxonomy" id="407022"/>
    <lineage>
        <taxon>Bacteria</taxon>
        <taxon>Pseudomonadati</taxon>
        <taxon>Bacteroidota</taxon>
        <taxon>Sphingobacteriia</taxon>
        <taxon>Sphingobacteriales</taxon>
        <taxon>Sphingobacteriaceae</taxon>
        <taxon>Olivibacter</taxon>
    </lineage>
</organism>
<evidence type="ECO:0000256" key="1">
    <source>
        <dbReference type="SAM" id="SignalP"/>
    </source>
</evidence>
<dbReference type="Proteomes" id="UP000199421">
    <property type="component" value="Unassembled WGS sequence"/>
</dbReference>
<protein>
    <recommendedName>
        <fullName evidence="4">Lipoprotein</fullName>
    </recommendedName>
</protein>
<feature type="signal peptide" evidence="1">
    <location>
        <begin position="1"/>
        <end position="21"/>
    </location>
</feature>
<sequence>MKSVHLLLLCLPILCFSCTQIIGTNTSDAKLISKAKDYVLGTLFKANNPHPLRESINLTVSNIDWDSAVVRNLGFGTVVAVPVIIHTSCRMAQEKHPFLNAKKNALLVIKENYIGKMKAELMVETSESPSLTEKSKGSLFFTDSFGNIKRAYNIGADNNLEPLRVNDLLSSASLSHLPDYYSESYSW</sequence>
<keyword evidence="3" id="KW-1185">Reference proteome</keyword>
<gene>
    <name evidence="2" type="ORF">SAMN05661044_00711</name>
</gene>
<feature type="chain" id="PRO_5011708765" description="Lipoprotein" evidence="1">
    <location>
        <begin position="22"/>
        <end position="187"/>
    </location>
</feature>
<evidence type="ECO:0000313" key="2">
    <source>
        <dbReference type="EMBL" id="SEK62098.1"/>
    </source>
</evidence>
<accession>A0A1H7II70</accession>